<dbReference type="PANTHER" id="PTHR11081">
    <property type="entry name" value="FLAP ENDONUCLEASE FAMILY MEMBER"/>
    <property type="match status" value="1"/>
</dbReference>
<evidence type="ECO:0000256" key="12">
    <source>
        <dbReference type="ARBA" id="ARBA00023204"/>
    </source>
</evidence>
<feature type="domain" description="XPG N-terminal" evidence="20">
    <location>
        <begin position="1"/>
        <end position="110"/>
    </location>
</feature>
<dbReference type="SMART" id="SM00279">
    <property type="entry name" value="HhH2"/>
    <property type="match status" value="1"/>
</dbReference>
<comment type="cofactor">
    <cofactor evidence="15">
        <name>Mg(2+)</name>
        <dbReference type="ChEBI" id="CHEBI:18420"/>
    </cofactor>
    <text evidence="15">Binds 2 magnesium ions per subunit. They probably participate in the reaction catalyzed by the enzyme. May bind an additional third magnesium ion after substrate binding.</text>
</comment>
<keyword evidence="11 15" id="KW-0496">Mitochondrion</keyword>
<keyword evidence="8 15" id="KW-0378">Hydrolase</keyword>
<sequence>MGIPGLTKLIGDHAPESIKQEEMKNLFSRLIAIDASMSLYQFIIAVRTDELGQYNLVNDVGEATSHLSGMFYRTIRMMNNGIKPVYVFDGKPPEMKFEELERRRQKRKEAEEEKEIAEDEGDKEAIKKLNKRTARVTPEMNEEAKKLLRLMGVPVVEAPCEADSQCAALCKAKKVYATGSEDMDTLTCGSPILLRHLTTPEAKKIPIMEIHLDKVLTGLGLTMEQFIDLCILLGCDYAPKIKGIGPKRALEFIKKYGSIEKIIKCIDKQKYIVPEPFPYEKIREMFKSPEIKPVEECDLTFKEPDEEGLVQFLCKEKGFSEERIRGGIAKLKASKQKSGQSRITSFFTTIPADKEKSPAKKTTKVVKKEAASKKGVPAKNQKAVKKEPASNLKRKREEEDDKKKGKKLKSKDD</sequence>
<dbReference type="AlphaFoldDB" id="A0A6B2L5I7"/>
<evidence type="ECO:0000259" key="18">
    <source>
        <dbReference type="SMART" id="SM00475"/>
    </source>
</evidence>
<evidence type="ECO:0000256" key="14">
    <source>
        <dbReference type="ARBA" id="ARBA00034726"/>
    </source>
</evidence>
<dbReference type="FunFam" id="3.40.50.1010:FF:000003">
    <property type="entry name" value="Flap endonuclease 1"/>
    <property type="match status" value="1"/>
</dbReference>
<dbReference type="PROSITE" id="PS00842">
    <property type="entry name" value="XPG_2"/>
    <property type="match status" value="1"/>
</dbReference>
<evidence type="ECO:0000256" key="9">
    <source>
        <dbReference type="ARBA" id="ARBA00022839"/>
    </source>
</evidence>
<dbReference type="InterPro" id="IPR036279">
    <property type="entry name" value="5-3_exonuclease_C_sf"/>
</dbReference>
<comment type="function">
    <text evidence="15">Structure-specific nuclease with 5'-flap endonuclease and 5'-3' exonuclease activities involved in DNA replication and repair. During DNA replication, cleaves the 5'-overhanging flap structure that is generated by displacement synthesis when DNA polymerase encounters the 5'-end of a downstream Okazaki fragment. It enters the flap from the 5'-end and then tracks to cleave the flap base, leaving a nick for ligation. Also involved in the long patch base excision repair (LP-BER) pathway, by cleaving within the apurinic/apyrimidinic (AP) site-terminated flap. Acts as a genome stabilization factor that prevents flaps from equilibrating into structures that lead to duplications and deletions. Also possesses 5'-3' exonuclease activity on nicked or gapped double-stranded DNA, and exhibits RNase H activity. Also involved in replication and repair of rDNA and in repairing mitochondrial DNA.</text>
</comment>
<keyword evidence="7 15" id="KW-0227">DNA damage</keyword>
<dbReference type="PANTHER" id="PTHR11081:SF9">
    <property type="entry name" value="FLAP ENDONUCLEASE 1"/>
    <property type="match status" value="1"/>
</dbReference>
<dbReference type="InterPro" id="IPR019974">
    <property type="entry name" value="XPG_CS"/>
</dbReference>
<keyword evidence="3 15" id="KW-0235">DNA replication</keyword>
<accession>A0A6B2L5I7</accession>
<dbReference type="GO" id="GO:0005739">
    <property type="term" value="C:mitochondrion"/>
    <property type="evidence" value="ECO:0007669"/>
    <property type="project" value="UniProtKB-SubCell"/>
</dbReference>
<feature type="compositionally biased region" description="Basic residues" evidence="17">
    <location>
        <begin position="404"/>
        <end position="413"/>
    </location>
</feature>
<feature type="coiled-coil region" evidence="16">
    <location>
        <begin position="95"/>
        <end position="127"/>
    </location>
</feature>
<evidence type="ECO:0000256" key="1">
    <source>
        <dbReference type="ARBA" id="ARBA00004173"/>
    </source>
</evidence>
<dbReference type="GO" id="GO:0005654">
    <property type="term" value="C:nucleoplasm"/>
    <property type="evidence" value="ECO:0007669"/>
    <property type="project" value="UniProtKB-SubCell"/>
</dbReference>
<keyword evidence="12 15" id="KW-0234">DNA repair</keyword>
<dbReference type="GO" id="GO:0005730">
    <property type="term" value="C:nucleolus"/>
    <property type="evidence" value="ECO:0007669"/>
    <property type="project" value="UniProtKB-SubCell"/>
</dbReference>
<evidence type="ECO:0000256" key="11">
    <source>
        <dbReference type="ARBA" id="ARBA00023128"/>
    </source>
</evidence>
<name>A0A6B2L5I7_9EUKA</name>
<dbReference type="InterPro" id="IPR006086">
    <property type="entry name" value="XPG-I_dom"/>
</dbReference>
<reference evidence="21" key="1">
    <citation type="journal article" date="2020" name="J. Eukaryot. Microbiol.">
        <title>De novo Sequencing, Assembly and Annotation of the Transcriptome for the Free-Living Testate Amoeba Arcella intermedia.</title>
        <authorList>
            <person name="Ribeiro G.M."/>
            <person name="Porfirio-Sousa A.L."/>
            <person name="Maurer-Alcala X.X."/>
            <person name="Katz L.A."/>
            <person name="Lahr D.J.G."/>
        </authorList>
    </citation>
    <scope>NUCLEOTIDE SEQUENCE</scope>
</reference>
<dbReference type="Pfam" id="PF00867">
    <property type="entry name" value="XPG_I"/>
    <property type="match status" value="1"/>
</dbReference>
<evidence type="ECO:0000256" key="10">
    <source>
        <dbReference type="ARBA" id="ARBA00022842"/>
    </source>
</evidence>
<evidence type="ECO:0000256" key="7">
    <source>
        <dbReference type="ARBA" id="ARBA00022763"/>
    </source>
</evidence>
<comment type="subcellular location">
    <subcellularLocation>
        <location evidence="1 15">Mitochondrion</location>
    </subcellularLocation>
    <subcellularLocation>
        <location evidence="15">Nucleus</location>
        <location evidence="15">Nucleolus</location>
    </subcellularLocation>
    <subcellularLocation>
        <location evidence="15">Nucleus</location>
        <location evidence="15">Nucleoplasm</location>
    </subcellularLocation>
    <text evidence="15">Resides mostly in the nucleoli and relocalizes to the nucleoplasm upon DNA damage.</text>
</comment>
<dbReference type="PROSITE" id="PS00841">
    <property type="entry name" value="XPG_1"/>
    <property type="match status" value="1"/>
</dbReference>
<keyword evidence="6 15" id="KW-0255">Endonuclease</keyword>
<dbReference type="InterPro" id="IPR006085">
    <property type="entry name" value="XPG_DNA_repair_N"/>
</dbReference>
<dbReference type="InterPro" id="IPR006084">
    <property type="entry name" value="XPG/Rad2"/>
</dbReference>
<dbReference type="FunFam" id="1.10.150.20:FF:000009">
    <property type="entry name" value="Flap endonuclease 1"/>
    <property type="match status" value="1"/>
</dbReference>
<evidence type="ECO:0000256" key="3">
    <source>
        <dbReference type="ARBA" id="ARBA00022705"/>
    </source>
</evidence>
<organism evidence="21">
    <name type="scientific">Arcella intermedia</name>
    <dbReference type="NCBI Taxonomy" id="1963864"/>
    <lineage>
        <taxon>Eukaryota</taxon>
        <taxon>Amoebozoa</taxon>
        <taxon>Tubulinea</taxon>
        <taxon>Elardia</taxon>
        <taxon>Arcellinida</taxon>
        <taxon>Sphaerothecina</taxon>
        <taxon>Arcellidae</taxon>
        <taxon>Arcella</taxon>
    </lineage>
</organism>
<dbReference type="Pfam" id="PF00752">
    <property type="entry name" value="XPG_N"/>
    <property type="match status" value="1"/>
</dbReference>
<keyword evidence="10 15" id="KW-0460">Magnesium</keyword>
<evidence type="ECO:0000256" key="4">
    <source>
        <dbReference type="ARBA" id="ARBA00022722"/>
    </source>
</evidence>
<dbReference type="GO" id="GO:0000287">
    <property type="term" value="F:magnesium ion binding"/>
    <property type="evidence" value="ECO:0007669"/>
    <property type="project" value="UniProtKB-UniRule"/>
</dbReference>
<dbReference type="InterPro" id="IPR002421">
    <property type="entry name" value="5-3_exonuclease"/>
</dbReference>
<feature type="domain" description="XPG-I" evidence="19">
    <location>
        <begin position="149"/>
        <end position="221"/>
    </location>
</feature>
<dbReference type="InterPro" id="IPR023426">
    <property type="entry name" value="Flap_endonuc"/>
</dbReference>
<dbReference type="SUPFAM" id="SSF47807">
    <property type="entry name" value="5' to 3' exonuclease, C-terminal subdomain"/>
    <property type="match status" value="1"/>
</dbReference>
<dbReference type="GO" id="GO:0008409">
    <property type="term" value="F:5'-3' exonuclease activity"/>
    <property type="evidence" value="ECO:0007669"/>
    <property type="project" value="UniProtKB-UniRule"/>
</dbReference>
<dbReference type="GO" id="GO:0043137">
    <property type="term" value="P:DNA replication, removal of RNA primer"/>
    <property type="evidence" value="ECO:0007669"/>
    <property type="project" value="UniProtKB-UniRule"/>
</dbReference>
<dbReference type="Gene3D" id="1.10.150.20">
    <property type="entry name" value="5' to 3' exonuclease, C-terminal subdomain"/>
    <property type="match status" value="1"/>
</dbReference>
<evidence type="ECO:0000256" key="5">
    <source>
        <dbReference type="ARBA" id="ARBA00022723"/>
    </source>
</evidence>
<proteinExistence type="inferred from homology"/>
<evidence type="ECO:0000256" key="2">
    <source>
        <dbReference type="ARBA" id="ARBA00022553"/>
    </source>
</evidence>
<evidence type="ECO:0000256" key="13">
    <source>
        <dbReference type="ARBA" id="ARBA00023242"/>
    </source>
</evidence>
<keyword evidence="13 15" id="KW-0539">Nucleus</keyword>
<keyword evidence="2 15" id="KW-0597">Phosphoprotein</keyword>
<dbReference type="GO" id="GO:0017108">
    <property type="term" value="F:5'-flap endonuclease activity"/>
    <property type="evidence" value="ECO:0007669"/>
    <property type="project" value="UniProtKB-UniRule"/>
</dbReference>
<keyword evidence="9 15" id="KW-0269">Exonuclease</keyword>
<evidence type="ECO:0000256" key="16">
    <source>
        <dbReference type="SAM" id="Coils"/>
    </source>
</evidence>
<dbReference type="InterPro" id="IPR029060">
    <property type="entry name" value="PIN-like_dom_sf"/>
</dbReference>
<dbReference type="EMBL" id="GIBP01003246">
    <property type="protein sequence ID" value="NDV32215.1"/>
    <property type="molecule type" value="Transcribed_RNA"/>
</dbReference>
<dbReference type="SUPFAM" id="SSF88723">
    <property type="entry name" value="PIN domain-like"/>
    <property type="match status" value="1"/>
</dbReference>
<dbReference type="EC" id="3.1.-.-" evidence="15"/>
<dbReference type="InterPro" id="IPR008918">
    <property type="entry name" value="HhH2"/>
</dbReference>
<comment type="similarity">
    <text evidence="14 15">Belongs to the XPG/RAD2 endonuclease family. FEN1 subfamily.</text>
</comment>
<dbReference type="Gene3D" id="3.40.50.1010">
    <property type="entry name" value="5'-nuclease"/>
    <property type="match status" value="1"/>
</dbReference>
<evidence type="ECO:0000256" key="17">
    <source>
        <dbReference type="SAM" id="MobiDB-lite"/>
    </source>
</evidence>
<dbReference type="GO" id="GO:0003677">
    <property type="term" value="F:DNA binding"/>
    <property type="evidence" value="ECO:0007669"/>
    <property type="project" value="UniProtKB-UniRule"/>
</dbReference>
<dbReference type="SMART" id="SM00475">
    <property type="entry name" value="53EXOc"/>
    <property type="match status" value="1"/>
</dbReference>
<dbReference type="SMART" id="SM00485">
    <property type="entry name" value="XPGN"/>
    <property type="match status" value="1"/>
</dbReference>
<dbReference type="SMART" id="SM00484">
    <property type="entry name" value="XPGI"/>
    <property type="match status" value="1"/>
</dbReference>
<evidence type="ECO:0000313" key="21">
    <source>
        <dbReference type="EMBL" id="NDV32215.1"/>
    </source>
</evidence>
<dbReference type="GO" id="GO:0006284">
    <property type="term" value="P:base-excision repair"/>
    <property type="evidence" value="ECO:0007669"/>
    <property type="project" value="UniProtKB-UniRule"/>
</dbReference>
<protein>
    <recommendedName>
        <fullName evidence="15">Flap endonuclease 1</fullName>
        <shortName evidence="15">FEN-1</shortName>
        <ecNumber evidence="15">3.1.-.-</ecNumber>
    </recommendedName>
    <alternativeName>
        <fullName evidence="15">Flap structure-specific endonuclease 1</fullName>
    </alternativeName>
</protein>
<dbReference type="HAMAP" id="MF_00614">
    <property type="entry name" value="Fen"/>
    <property type="match status" value="1"/>
</dbReference>
<keyword evidence="5 15" id="KW-0479">Metal-binding</keyword>
<evidence type="ECO:0000256" key="15">
    <source>
        <dbReference type="HAMAP-Rule" id="MF_03140"/>
    </source>
</evidence>
<evidence type="ECO:0000256" key="6">
    <source>
        <dbReference type="ARBA" id="ARBA00022759"/>
    </source>
</evidence>
<feature type="region of interest" description="Disordered" evidence="17">
    <location>
        <begin position="349"/>
        <end position="413"/>
    </location>
</feature>
<keyword evidence="4 15" id="KW-0540">Nuclease</keyword>
<evidence type="ECO:0000256" key="8">
    <source>
        <dbReference type="ARBA" id="ARBA00022801"/>
    </source>
</evidence>
<dbReference type="CDD" id="cd09867">
    <property type="entry name" value="PIN_FEN1"/>
    <property type="match status" value="1"/>
</dbReference>
<keyword evidence="16" id="KW-0175">Coiled coil</keyword>
<dbReference type="CDD" id="cd09907">
    <property type="entry name" value="H3TH_FEN1-Euk"/>
    <property type="match status" value="1"/>
</dbReference>
<feature type="domain" description="5'-3' exonuclease" evidence="18">
    <location>
        <begin position="28"/>
        <end position="302"/>
    </location>
</feature>
<evidence type="ECO:0000259" key="20">
    <source>
        <dbReference type="SMART" id="SM00485"/>
    </source>
</evidence>
<evidence type="ECO:0000259" key="19">
    <source>
        <dbReference type="SMART" id="SM00484"/>
    </source>
</evidence>
<dbReference type="PRINTS" id="PR00853">
    <property type="entry name" value="XPGRADSUPER"/>
</dbReference>